<dbReference type="EMBL" id="VDUZ01000028">
    <property type="protein sequence ID" value="TXL73090.1"/>
    <property type="molecule type" value="Genomic_DNA"/>
</dbReference>
<evidence type="ECO:0000313" key="1">
    <source>
        <dbReference type="EMBL" id="TXL73090.1"/>
    </source>
</evidence>
<dbReference type="Proteomes" id="UP000321638">
    <property type="component" value="Unassembled WGS sequence"/>
</dbReference>
<reference evidence="1 2" key="1">
    <citation type="submission" date="2019-06" db="EMBL/GenBank/DDBJ databases">
        <title>New taxonomy in bacterial strain CC-CFT640, isolated from vineyard.</title>
        <authorList>
            <person name="Lin S.-Y."/>
            <person name="Tsai C.-F."/>
            <person name="Young C.-C."/>
        </authorList>
    </citation>
    <scope>NUCLEOTIDE SEQUENCE [LARGE SCALE GENOMIC DNA]</scope>
    <source>
        <strain evidence="1 2">CC-CFT640</strain>
    </source>
</reference>
<organism evidence="1 2">
    <name type="scientific">Vineibacter terrae</name>
    <dbReference type="NCBI Taxonomy" id="2586908"/>
    <lineage>
        <taxon>Bacteria</taxon>
        <taxon>Pseudomonadati</taxon>
        <taxon>Pseudomonadota</taxon>
        <taxon>Alphaproteobacteria</taxon>
        <taxon>Hyphomicrobiales</taxon>
        <taxon>Vineibacter</taxon>
    </lineage>
</organism>
<dbReference type="OrthoDB" id="8479681at2"/>
<protein>
    <submittedName>
        <fullName evidence="1">DUF3576 domain-containing protein</fullName>
    </submittedName>
</protein>
<dbReference type="Pfam" id="PF12100">
    <property type="entry name" value="DUF3576"/>
    <property type="match status" value="1"/>
</dbReference>
<proteinExistence type="predicted"/>
<comment type="caution">
    <text evidence="1">The sequence shown here is derived from an EMBL/GenBank/DDBJ whole genome shotgun (WGS) entry which is preliminary data.</text>
</comment>
<name>A0A5C8PHD9_9HYPH</name>
<keyword evidence="2" id="KW-1185">Reference proteome</keyword>
<dbReference type="InterPro" id="IPR021959">
    <property type="entry name" value="DUF3576"/>
</dbReference>
<dbReference type="AlphaFoldDB" id="A0A5C8PHD9"/>
<sequence>MAFAGLFLVMTAGSLTGCNSNQGADVDTIDRRRDAIQRGIGGRTQPSDSGLFGPGGLFGSRDDKKKGLDEPGIAVNAFLWRASLDTVSFMPLASADPFGGTIITDWYSPPESPNERMKVQITILDRDLRADGVRASVFRQTGGNRGWVDASVDPRTSLELENQILTRARQLRIAQTGQ</sequence>
<gene>
    <name evidence="1" type="ORF">FHP25_22720</name>
</gene>
<evidence type="ECO:0000313" key="2">
    <source>
        <dbReference type="Proteomes" id="UP000321638"/>
    </source>
</evidence>
<accession>A0A5C8PHD9</accession>